<comment type="caution">
    <text evidence="2">The sequence shown here is derived from an EMBL/GenBank/DDBJ whole genome shotgun (WGS) entry which is preliminary data.</text>
</comment>
<feature type="coiled-coil region" evidence="1">
    <location>
        <begin position="25"/>
        <end position="59"/>
    </location>
</feature>
<dbReference type="Proteomes" id="UP000187209">
    <property type="component" value="Unassembled WGS sequence"/>
</dbReference>
<sequence>MLFDKSWPTPVNVYEDTIKGETVQAKILISTIDRLETEKESLMNTVSDLRQLLQRVAKQQEREAQRRRNHTIELETEVKRLKTALEVTEKHSGHLQDISMFWQEFLE</sequence>
<organism evidence="2 3">
    <name type="scientific">Stentor coeruleus</name>
    <dbReference type="NCBI Taxonomy" id="5963"/>
    <lineage>
        <taxon>Eukaryota</taxon>
        <taxon>Sar</taxon>
        <taxon>Alveolata</taxon>
        <taxon>Ciliophora</taxon>
        <taxon>Postciliodesmatophora</taxon>
        <taxon>Heterotrichea</taxon>
        <taxon>Heterotrichida</taxon>
        <taxon>Stentoridae</taxon>
        <taxon>Stentor</taxon>
    </lineage>
</organism>
<evidence type="ECO:0000313" key="3">
    <source>
        <dbReference type="Proteomes" id="UP000187209"/>
    </source>
</evidence>
<proteinExistence type="predicted"/>
<dbReference type="AlphaFoldDB" id="A0A1R2BPV1"/>
<gene>
    <name evidence="2" type="ORF">SteCoe_21337</name>
</gene>
<protein>
    <submittedName>
        <fullName evidence="2">Uncharacterized protein</fullName>
    </submittedName>
</protein>
<name>A0A1R2BPV1_9CILI</name>
<evidence type="ECO:0000256" key="1">
    <source>
        <dbReference type="SAM" id="Coils"/>
    </source>
</evidence>
<dbReference type="EMBL" id="MPUH01000504">
    <property type="protein sequence ID" value="OMJ78764.1"/>
    <property type="molecule type" value="Genomic_DNA"/>
</dbReference>
<accession>A0A1R2BPV1</accession>
<dbReference type="OrthoDB" id="321623at2759"/>
<keyword evidence="3" id="KW-1185">Reference proteome</keyword>
<evidence type="ECO:0000313" key="2">
    <source>
        <dbReference type="EMBL" id="OMJ78764.1"/>
    </source>
</evidence>
<keyword evidence="1" id="KW-0175">Coiled coil</keyword>
<reference evidence="2 3" key="1">
    <citation type="submission" date="2016-11" db="EMBL/GenBank/DDBJ databases">
        <title>The macronuclear genome of Stentor coeruleus: a giant cell with tiny introns.</title>
        <authorList>
            <person name="Slabodnick M."/>
            <person name="Ruby J.G."/>
            <person name="Reiff S.B."/>
            <person name="Swart E.C."/>
            <person name="Gosai S."/>
            <person name="Prabakaran S."/>
            <person name="Witkowska E."/>
            <person name="Larue G.E."/>
            <person name="Fisher S."/>
            <person name="Freeman R.M."/>
            <person name="Gunawardena J."/>
            <person name="Chu W."/>
            <person name="Stover N.A."/>
            <person name="Gregory B.D."/>
            <person name="Nowacki M."/>
            <person name="Derisi J."/>
            <person name="Roy S.W."/>
            <person name="Marshall W.F."/>
            <person name="Sood P."/>
        </authorList>
    </citation>
    <scope>NUCLEOTIDE SEQUENCE [LARGE SCALE GENOMIC DNA]</scope>
    <source>
        <strain evidence="2">WM001</strain>
    </source>
</reference>